<evidence type="ECO:0000313" key="4">
    <source>
        <dbReference type="EMBL" id="VFB16020.1"/>
    </source>
</evidence>
<dbReference type="SUPFAM" id="SSF54211">
    <property type="entry name" value="Ribosomal protein S5 domain 2-like"/>
    <property type="match status" value="1"/>
</dbReference>
<dbReference type="InterPro" id="IPR015269">
    <property type="entry name" value="UPF0029_Impact_C"/>
</dbReference>
<evidence type="ECO:0000256" key="1">
    <source>
        <dbReference type="ARBA" id="ARBA00007665"/>
    </source>
</evidence>
<dbReference type="InterPro" id="IPR036956">
    <property type="entry name" value="Impact_N_sf"/>
</dbReference>
<dbReference type="Proteomes" id="UP000377798">
    <property type="component" value="Unassembled WGS sequence"/>
</dbReference>
<gene>
    <name evidence="4" type="primary">yigZ</name>
    <name evidence="4" type="ORF">NCTC13150_00533</name>
</gene>
<dbReference type="SUPFAM" id="SSF54980">
    <property type="entry name" value="EF-G C-terminal domain-like"/>
    <property type="match status" value="1"/>
</dbReference>
<dbReference type="InterPro" id="IPR020569">
    <property type="entry name" value="UPF0029_Impact_CS"/>
</dbReference>
<dbReference type="PANTHER" id="PTHR16301">
    <property type="entry name" value="IMPACT-RELATED"/>
    <property type="match status" value="1"/>
</dbReference>
<comment type="similarity">
    <text evidence="1">Belongs to the IMPACT family.</text>
</comment>
<dbReference type="InterPro" id="IPR020568">
    <property type="entry name" value="Ribosomal_Su5_D2-typ_SF"/>
</dbReference>
<dbReference type="GO" id="GO:0006446">
    <property type="term" value="P:regulation of translational initiation"/>
    <property type="evidence" value="ECO:0007669"/>
    <property type="project" value="TreeGrafter"/>
</dbReference>
<dbReference type="Pfam" id="PF01205">
    <property type="entry name" value="Impact_N"/>
    <property type="match status" value="1"/>
</dbReference>
<dbReference type="Pfam" id="PF09186">
    <property type="entry name" value="DUF1949"/>
    <property type="match status" value="1"/>
</dbReference>
<proteinExistence type="inferred from homology"/>
<evidence type="ECO:0000259" key="2">
    <source>
        <dbReference type="Pfam" id="PF01205"/>
    </source>
</evidence>
<dbReference type="PANTHER" id="PTHR16301:SF20">
    <property type="entry name" value="IMPACT FAMILY MEMBER YIGZ"/>
    <property type="match status" value="1"/>
</dbReference>
<sequence length="216" mass="24499">MKSLAYEGIAEHTMKKSRFIGYAIHIKNEEEALAYIDKIKKLHPQARHHVSAYRISQEILERYDDDNEPKSTAGLPILTSIQQGGVDCVCIVVVRYFGGILLGKGGLVKAYTLAAQLALDQGKLVDWEPVDLLEVEFDYSQQGTLDFQLDQAKFQVEERTYLEKVTYKVLVEEKRRPALEDLLQNFTSGQVDIRTISQGVAPILGEKILLDKMEER</sequence>
<reference evidence="4 5" key="1">
    <citation type="submission" date="2019-02" db="EMBL/GenBank/DDBJ databases">
        <authorList>
            <consortium name="Pathogen Informatics"/>
        </authorList>
    </citation>
    <scope>NUCLEOTIDE SEQUENCE [LARGE SCALE GENOMIC DNA]</scope>
    <source>
        <strain evidence="4 5">3012STDY7089603</strain>
    </source>
</reference>
<keyword evidence="5" id="KW-1185">Reference proteome</keyword>
<dbReference type="InterPro" id="IPR001498">
    <property type="entry name" value="Impact_N"/>
</dbReference>
<evidence type="ECO:0000313" key="5">
    <source>
        <dbReference type="Proteomes" id="UP000377798"/>
    </source>
</evidence>
<feature type="domain" description="Impact N-terminal" evidence="2">
    <location>
        <begin position="15"/>
        <end position="119"/>
    </location>
</feature>
<dbReference type="EMBL" id="CAACYI010000001">
    <property type="protein sequence ID" value="VFB16020.1"/>
    <property type="molecule type" value="Genomic_DNA"/>
</dbReference>
<feature type="domain" description="UPF0029" evidence="3">
    <location>
        <begin position="135"/>
        <end position="190"/>
    </location>
</feature>
<dbReference type="Gene3D" id="3.30.230.30">
    <property type="entry name" value="Impact, N-terminal domain"/>
    <property type="match status" value="1"/>
</dbReference>
<protein>
    <submittedName>
        <fullName evidence="4">IMPACT family member yigZ</fullName>
    </submittedName>
</protein>
<dbReference type="InterPro" id="IPR015796">
    <property type="entry name" value="Impact_YigZ-like"/>
</dbReference>
<dbReference type="InterPro" id="IPR023582">
    <property type="entry name" value="Impact"/>
</dbReference>
<accession>A0A8H2M825</accession>
<dbReference type="InterPro" id="IPR035647">
    <property type="entry name" value="EFG_III/V"/>
</dbReference>
<dbReference type="GO" id="GO:0005737">
    <property type="term" value="C:cytoplasm"/>
    <property type="evidence" value="ECO:0007669"/>
    <property type="project" value="TreeGrafter"/>
</dbReference>
<organism evidence="4 5">
    <name type="scientific">Urinicoccus massiliensis</name>
    <dbReference type="NCBI Taxonomy" id="1723382"/>
    <lineage>
        <taxon>Bacteria</taxon>
        <taxon>Bacillati</taxon>
        <taxon>Bacillota</taxon>
        <taxon>Tissierellia</taxon>
        <taxon>Tissierellales</taxon>
        <taxon>Peptoniphilaceae</taxon>
        <taxon>Urinicoccus</taxon>
    </lineage>
</organism>
<evidence type="ECO:0000259" key="3">
    <source>
        <dbReference type="Pfam" id="PF09186"/>
    </source>
</evidence>
<dbReference type="Gene3D" id="3.30.70.240">
    <property type="match status" value="1"/>
</dbReference>
<name>A0A8H2M825_9FIRM</name>
<dbReference type="AlphaFoldDB" id="A0A8H2M825"/>
<dbReference type="NCBIfam" id="TIGR00257">
    <property type="entry name" value="IMPACT_YIGZ"/>
    <property type="match status" value="1"/>
</dbReference>
<dbReference type="RefSeq" id="WP_165478588.1">
    <property type="nucleotide sequence ID" value="NZ_CAACYI010000001.1"/>
</dbReference>
<comment type="caution">
    <text evidence="4">The sequence shown here is derived from an EMBL/GenBank/DDBJ whole genome shotgun (WGS) entry which is preliminary data.</text>
</comment>
<dbReference type="PROSITE" id="PS00910">
    <property type="entry name" value="UPF0029"/>
    <property type="match status" value="1"/>
</dbReference>